<keyword evidence="5 10" id="KW-0328">Glycosyltransferase</keyword>
<evidence type="ECO:0000313" key="13">
    <source>
        <dbReference type="Proteomes" id="UP000461443"/>
    </source>
</evidence>
<comment type="similarity">
    <text evidence="2 10">Belongs to the disproportionating enzyme family.</text>
</comment>
<dbReference type="InterPro" id="IPR017853">
    <property type="entry name" value="GH"/>
</dbReference>
<accession>A0A845SMN8</accession>
<dbReference type="Gene3D" id="3.20.20.80">
    <property type="entry name" value="Glycosidases"/>
    <property type="match status" value="1"/>
</dbReference>
<dbReference type="GO" id="GO:0005975">
    <property type="term" value="P:carbohydrate metabolic process"/>
    <property type="evidence" value="ECO:0007669"/>
    <property type="project" value="InterPro"/>
</dbReference>
<reference evidence="12 13" key="2">
    <citation type="submission" date="2020-02" db="EMBL/GenBank/DDBJ databases">
        <title>The new genus of Enterobacteriales.</title>
        <authorList>
            <person name="Kim I.S."/>
        </authorList>
    </citation>
    <scope>NUCLEOTIDE SEQUENCE [LARGE SCALE GENOMIC DNA]</scope>
    <source>
        <strain evidence="12 13">SAP-6</strain>
    </source>
</reference>
<evidence type="ECO:0000256" key="5">
    <source>
        <dbReference type="ARBA" id="ARBA00022676"/>
    </source>
</evidence>
<dbReference type="EMBL" id="WUBS01000009">
    <property type="protein sequence ID" value="NDL63828.1"/>
    <property type="molecule type" value="Genomic_DNA"/>
</dbReference>
<dbReference type="GO" id="GO:0004134">
    <property type="term" value="F:4-alpha-glucanotransferase activity"/>
    <property type="evidence" value="ECO:0007669"/>
    <property type="project" value="UniProtKB-EC"/>
</dbReference>
<evidence type="ECO:0000256" key="10">
    <source>
        <dbReference type="RuleBase" id="RU361207"/>
    </source>
</evidence>
<gene>
    <name evidence="12" type="primary">malQ</name>
    <name evidence="12" type="ORF">GRH90_13855</name>
</gene>
<reference evidence="12 13" key="1">
    <citation type="submission" date="2019-12" db="EMBL/GenBank/DDBJ databases">
        <authorList>
            <person name="Lee S.D."/>
        </authorList>
    </citation>
    <scope>NUCLEOTIDE SEQUENCE [LARGE SCALE GENOMIC DNA]</scope>
    <source>
        <strain evidence="12 13">SAP-6</strain>
    </source>
</reference>
<dbReference type="InterPro" id="IPR048458">
    <property type="entry name" value="MalQ_N"/>
</dbReference>
<sequence>MEELLLEQLSAQAGIGSEYINALGRRQTISPQTKRRLLDAMGCRAGLAAVTTEPLPPVAVWRRDEPAALTPGGEGDYQWRLYTEQGGFLQGEVSAGSPLQLPRVLACGYHRLTLSQGARAWRCRVIIAPPRCYQPEALLGGQRLWGACVQLYTLRSAANWGIGDTGDLKKMVREIARRGGAFVGLNPLHALYPAMPGNASPYSPSSRRWLNTLYIDINSLEDFHLSPAARLWWARADVQRRLAQARAAADVDYPGVGALKLTALRLCWQQFNLREEQDGQRLAFAAFVRLGGASLRHQAEFDALHESLLARDASCVGWPDWPEDCRDIRGAGTQTFRQRHGDEIAFYLWLQWLADGQFAECFALCRALGMPIGLYRDLAVGVGDGGAETWSDPALYCLGASVGAPPDMLGPRGQNWGLAPMDPREMALRGYQPFIDLVRSNMQGCGALRIDHVMSLLRLWWIPLGDTAGQGAYVHYPMEDLLSILALESQRNRCMVIGEDLGTVPHEILARLRGSGVYSYKVLYFEQDAHHNFLAPGAYPPQSMATAATHDLPTLRGYWGAGDLRLGQTLGLYPIESALRYLHKDRRRSRQGLLTALHRHGCLPRRVSPLADTLPMSPVLNRAIHRYLADSASTLLGLQPEDWLDIAAPVNVPGTGNEYPNWRRKLTLSLEEIFDNAGINRLLRDINRRRQLR</sequence>
<dbReference type="PANTHER" id="PTHR32438">
    <property type="entry name" value="4-ALPHA-GLUCANOTRANSFERASE DPE1, CHLOROPLASTIC/AMYLOPLASTIC"/>
    <property type="match status" value="1"/>
</dbReference>
<evidence type="ECO:0000256" key="2">
    <source>
        <dbReference type="ARBA" id="ARBA00005684"/>
    </source>
</evidence>
<evidence type="ECO:0000256" key="4">
    <source>
        <dbReference type="ARBA" id="ARBA00020295"/>
    </source>
</evidence>
<evidence type="ECO:0000256" key="6">
    <source>
        <dbReference type="ARBA" id="ARBA00022679"/>
    </source>
</evidence>
<dbReference type="Proteomes" id="UP000461443">
    <property type="component" value="Unassembled WGS sequence"/>
</dbReference>
<dbReference type="SUPFAM" id="SSF51445">
    <property type="entry name" value="(Trans)glycosidases"/>
    <property type="match status" value="1"/>
</dbReference>
<keyword evidence="13" id="KW-1185">Reference proteome</keyword>
<dbReference type="Pfam" id="PF21226">
    <property type="entry name" value="MalQ_N"/>
    <property type="match status" value="1"/>
</dbReference>
<name>A0A845SMN8_9GAMM</name>
<evidence type="ECO:0000313" key="12">
    <source>
        <dbReference type="EMBL" id="NDL63828.1"/>
    </source>
</evidence>
<dbReference type="NCBIfam" id="NF008274">
    <property type="entry name" value="PRK11052.1"/>
    <property type="match status" value="1"/>
</dbReference>
<feature type="domain" description="MalQ N-terminal beta-sandwich" evidence="11">
    <location>
        <begin position="55"/>
        <end position="129"/>
    </location>
</feature>
<evidence type="ECO:0000259" key="11">
    <source>
        <dbReference type="Pfam" id="PF21226"/>
    </source>
</evidence>
<organism evidence="12 13">
    <name type="scientific">Acerihabitans arboris</name>
    <dbReference type="NCBI Taxonomy" id="2691583"/>
    <lineage>
        <taxon>Bacteria</taxon>
        <taxon>Pseudomonadati</taxon>
        <taxon>Pseudomonadota</taxon>
        <taxon>Gammaproteobacteria</taxon>
        <taxon>Enterobacterales</taxon>
        <taxon>Pectobacteriaceae</taxon>
        <taxon>Acerihabitans</taxon>
    </lineage>
</organism>
<evidence type="ECO:0000256" key="8">
    <source>
        <dbReference type="ARBA" id="ARBA00031423"/>
    </source>
</evidence>
<dbReference type="NCBIfam" id="TIGR00217">
    <property type="entry name" value="malQ"/>
    <property type="match status" value="1"/>
</dbReference>
<dbReference type="Pfam" id="PF02446">
    <property type="entry name" value="Glyco_hydro_77"/>
    <property type="match status" value="1"/>
</dbReference>
<evidence type="ECO:0000256" key="9">
    <source>
        <dbReference type="ARBA" id="ARBA00031501"/>
    </source>
</evidence>
<evidence type="ECO:0000256" key="3">
    <source>
        <dbReference type="ARBA" id="ARBA00012560"/>
    </source>
</evidence>
<evidence type="ECO:0000256" key="7">
    <source>
        <dbReference type="ARBA" id="ARBA00023277"/>
    </source>
</evidence>
<evidence type="ECO:0000256" key="1">
    <source>
        <dbReference type="ARBA" id="ARBA00000439"/>
    </source>
</evidence>
<comment type="catalytic activity">
    <reaction evidence="1 10">
        <text>Transfers a segment of a (1-&gt;4)-alpha-D-glucan to a new position in an acceptor, which may be glucose or a (1-&gt;4)-alpha-D-glucan.</text>
        <dbReference type="EC" id="2.4.1.25"/>
    </reaction>
</comment>
<keyword evidence="6 10" id="KW-0808">Transferase</keyword>
<comment type="caution">
    <text evidence="12">The sequence shown here is derived from an EMBL/GenBank/DDBJ whole genome shotgun (WGS) entry which is preliminary data.</text>
</comment>
<dbReference type="EC" id="2.4.1.25" evidence="3 10"/>
<proteinExistence type="inferred from homology"/>
<protein>
    <recommendedName>
        <fullName evidence="4 10">4-alpha-glucanotransferase</fullName>
        <ecNumber evidence="3 10">2.4.1.25</ecNumber>
    </recommendedName>
    <alternativeName>
        <fullName evidence="8 10">Amylomaltase</fullName>
    </alternativeName>
    <alternativeName>
        <fullName evidence="9 10">Disproportionating enzyme</fullName>
    </alternativeName>
</protein>
<dbReference type="RefSeq" id="WP_162366544.1">
    <property type="nucleotide sequence ID" value="NZ_WUBS01000009.1"/>
</dbReference>
<dbReference type="AlphaFoldDB" id="A0A845SMN8"/>
<dbReference type="InterPro" id="IPR003385">
    <property type="entry name" value="Glyco_hydro_77"/>
</dbReference>
<dbReference type="PANTHER" id="PTHR32438:SF5">
    <property type="entry name" value="4-ALPHA-GLUCANOTRANSFERASE DPE1, CHLOROPLASTIC_AMYLOPLASTIC"/>
    <property type="match status" value="1"/>
</dbReference>
<keyword evidence="7 10" id="KW-0119">Carbohydrate metabolism</keyword>